<dbReference type="Gene3D" id="2.170.130.10">
    <property type="entry name" value="TonB-dependent receptor, plug domain"/>
    <property type="match status" value="1"/>
</dbReference>
<keyword evidence="3 8" id="KW-1134">Transmembrane beta strand</keyword>
<accession>A0ABM6WE53</accession>
<keyword evidence="12" id="KW-0675">Receptor</keyword>
<evidence type="ECO:0000256" key="6">
    <source>
        <dbReference type="ARBA" id="ARBA00023136"/>
    </source>
</evidence>
<keyword evidence="4 8" id="KW-0812">Transmembrane</keyword>
<dbReference type="InterPro" id="IPR000531">
    <property type="entry name" value="Beta-barrel_TonB"/>
</dbReference>
<evidence type="ECO:0000259" key="11">
    <source>
        <dbReference type="Pfam" id="PF07715"/>
    </source>
</evidence>
<comment type="similarity">
    <text evidence="8 9">Belongs to the TonB-dependent receptor family.</text>
</comment>
<evidence type="ECO:0000256" key="1">
    <source>
        <dbReference type="ARBA" id="ARBA00004571"/>
    </source>
</evidence>
<dbReference type="SUPFAM" id="SSF49464">
    <property type="entry name" value="Carboxypeptidase regulatory domain-like"/>
    <property type="match status" value="1"/>
</dbReference>
<gene>
    <name evidence="12" type="ORF">DLD77_06395</name>
</gene>
<dbReference type="Gene3D" id="2.60.40.1120">
    <property type="entry name" value="Carboxypeptidase-like, regulatory domain"/>
    <property type="match status" value="1"/>
</dbReference>
<dbReference type="SUPFAM" id="SSF56935">
    <property type="entry name" value="Porins"/>
    <property type="match status" value="1"/>
</dbReference>
<keyword evidence="6 8" id="KW-0472">Membrane</keyword>
<dbReference type="Pfam" id="PF07715">
    <property type="entry name" value="Plug"/>
    <property type="match status" value="1"/>
</dbReference>
<dbReference type="NCBIfam" id="TIGR04057">
    <property type="entry name" value="SusC_RagA_signa"/>
    <property type="match status" value="1"/>
</dbReference>
<evidence type="ECO:0000256" key="3">
    <source>
        <dbReference type="ARBA" id="ARBA00022452"/>
    </source>
</evidence>
<sequence length="1074" mass="118880">MIVSRHELPPAPVADQQAADTTVTIKGRVTDEAGMPMPGVSVRVKNTTKGVFTDAAGGYTLTVNRGDVIIFSSIGAVTHEHVAGRASAVNITLKADNRKLDDVVVIGYGTQRKANVTGAVSTVDVKKTLESRPLSDVGRGLQGAVPGLTITTTSGDLGRNPSIRLRGITGSLNSSGGARPLILVDNVEIPSLQMVNPQDIETISVLKDAASTSIYGTRAAWGVVLITTKSGKKGAPASINYSNNFSFSRPTKLPTMAPAAEGAETVLEVLRRSSNNPAQSQFGVLGMYFDDIGIQKIRDWEKTYGGQNLGPEMVMGRDLEIRDGKLFFYRPWDVAEEYMKKNTMMQKHDLSFTGGTEKTTFHVGLGYLNQNGVLKFKTDKFDRYNANVNVTTKVNDWVDVRGKIMLAQTNFETPFTFSADTYGPWYYLYRWPRIYPYGTLDGKSFRSALTEVQQANMNETKSRFNRVQVGTTLRPLKDLTIDVDYTYSATNTRERNVGGGTAGIDFWGGSLNYLPNYQSAAYDYVAYYSSWNDMNSGRAFATYTKSLGSHNVKVMVGTDVDVYTNGGQSSKRTGLIDPDRGELSLATGDQTVGGSSGHWATNGYFGRITYDYKNKFLLELNGRYDGSSRFPKNDQYAFFKSASAGYVISEEKFMEFAKPVLSFLKFRGSYGSVGNQNVGDYRFIPTMSGTTSGWLIGNTNMTTVGTPQEVSRSLSWETVATTDFGADIRFLNNALGVSFDWYKRKTTDMITPGITLPSTYGGTIPTRNYGAMQATGWELAIDWNHSLDNGIRINAMATLSDFREEIIRYSGTRAISGYYDGKLLGEIWGYETDRLFQESDFTKNGNNWIPKEGIPSQTKLAGNTNWFQYGPGDVKYKDLDGSGEVFSGTSTLDDYGDLRVIGNSTPRYQYGLRAGADWKGIDFSFYLQGVGKRELWPSGPVVIPGFNAAEGWYTHQMDYWRADRTGAFYPRPTDAGKSNNSRNFFVQSRYLLDMSYLRLKNISLGYTLPAHLTNRAHIRQARVYISGENLLTWDNLSVPIDPEVDLTAEQTDASSFGRVYPYRKEISFGLQVTF</sequence>
<dbReference type="InterPro" id="IPR023997">
    <property type="entry name" value="TonB-dep_OMP_SusC/RagA_CS"/>
</dbReference>
<dbReference type="InterPro" id="IPR023996">
    <property type="entry name" value="TonB-dep_OMP_SusC/RagA"/>
</dbReference>
<dbReference type="PROSITE" id="PS52016">
    <property type="entry name" value="TONB_DEPENDENT_REC_3"/>
    <property type="match status" value="1"/>
</dbReference>
<proteinExistence type="inferred from homology"/>
<evidence type="ECO:0000256" key="2">
    <source>
        <dbReference type="ARBA" id="ARBA00022448"/>
    </source>
</evidence>
<dbReference type="InterPro" id="IPR012910">
    <property type="entry name" value="Plug_dom"/>
</dbReference>
<evidence type="ECO:0000313" key="13">
    <source>
        <dbReference type="Proteomes" id="UP000246099"/>
    </source>
</evidence>
<dbReference type="Gene3D" id="2.40.170.20">
    <property type="entry name" value="TonB-dependent receptor, beta-barrel domain"/>
    <property type="match status" value="1"/>
</dbReference>
<dbReference type="InterPro" id="IPR008969">
    <property type="entry name" value="CarboxyPept-like_regulatory"/>
</dbReference>
<evidence type="ECO:0000256" key="8">
    <source>
        <dbReference type="PROSITE-ProRule" id="PRU01360"/>
    </source>
</evidence>
<dbReference type="InterPro" id="IPR036942">
    <property type="entry name" value="Beta-barrel_TonB_sf"/>
</dbReference>
<name>A0ABM6WE53_9BACT</name>
<evidence type="ECO:0000256" key="5">
    <source>
        <dbReference type="ARBA" id="ARBA00023077"/>
    </source>
</evidence>
<evidence type="ECO:0000259" key="10">
    <source>
        <dbReference type="Pfam" id="PF00593"/>
    </source>
</evidence>
<dbReference type="EMBL" id="CP029600">
    <property type="protein sequence ID" value="AWO02258.1"/>
    <property type="molecule type" value="Genomic_DNA"/>
</dbReference>
<dbReference type="Pfam" id="PF00593">
    <property type="entry name" value="TonB_dep_Rec_b-barrel"/>
    <property type="match status" value="1"/>
</dbReference>
<dbReference type="InterPro" id="IPR039426">
    <property type="entry name" value="TonB-dep_rcpt-like"/>
</dbReference>
<organism evidence="12 13">
    <name type="scientific">Chitinophaga alhagiae</name>
    <dbReference type="NCBI Taxonomy" id="2203219"/>
    <lineage>
        <taxon>Bacteria</taxon>
        <taxon>Pseudomonadati</taxon>
        <taxon>Bacteroidota</taxon>
        <taxon>Chitinophagia</taxon>
        <taxon>Chitinophagales</taxon>
        <taxon>Chitinophagaceae</taxon>
        <taxon>Chitinophaga</taxon>
    </lineage>
</organism>
<keyword evidence="2 8" id="KW-0813">Transport</keyword>
<evidence type="ECO:0000313" key="12">
    <source>
        <dbReference type="EMBL" id="AWO02258.1"/>
    </source>
</evidence>
<dbReference type="Pfam" id="PF13715">
    <property type="entry name" value="CarbopepD_reg_2"/>
    <property type="match status" value="1"/>
</dbReference>
<evidence type="ECO:0000256" key="9">
    <source>
        <dbReference type="RuleBase" id="RU003357"/>
    </source>
</evidence>
<protein>
    <submittedName>
        <fullName evidence="12">TonB-dependent receptor</fullName>
    </submittedName>
</protein>
<keyword evidence="7 8" id="KW-0998">Cell outer membrane</keyword>
<evidence type="ECO:0000256" key="4">
    <source>
        <dbReference type="ARBA" id="ARBA00022692"/>
    </source>
</evidence>
<dbReference type="Proteomes" id="UP000246099">
    <property type="component" value="Chromosome"/>
</dbReference>
<keyword evidence="5 9" id="KW-0798">TonB box</keyword>
<reference evidence="12 13" key="1">
    <citation type="submission" date="2018-05" db="EMBL/GenBank/DDBJ databases">
        <title>Chitinophaga sp. nov., isolated from rhizosphere soil of Alhagi.</title>
        <authorList>
            <person name="Liu Y."/>
        </authorList>
    </citation>
    <scope>NUCLEOTIDE SEQUENCE [LARGE SCALE GENOMIC DNA]</scope>
    <source>
        <strain evidence="12 13">T22</strain>
    </source>
</reference>
<comment type="subcellular location">
    <subcellularLocation>
        <location evidence="1 8">Cell outer membrane</location>
        <topology evidence="1 8">Multi-pass membrane protein</topology>
    </subcellularLocation>
</comment>
<evidence type="ECO:0000256" key="7">
    <source>
        <dbReference type="ARBA" id="ARBA00023237"/>
    </source>
</evidence>
<dbReference type="InterPro" id="IPR037066">
    <property type="entry name" value="Plug_dom_sf"/>
</dbReference>
<feature type="domain" description="TonB-dependent receptor-like beta-barrel" evidence="10">
    <location>
        <begin position="424"/>
        <end position="1030"/>
    </location>
</feature>
<keyword evidence="13" id="KW-1185">Reference proteome</keyword>
<dbReference type="NCBIfam" id="TIGR04056">
    <property type="entry name" value="OMP_RagA_SusC"/>
    <property type="match status" value="1"/>
</dbReference>
<feature type="domain" description="TonB-dependent receptor plug" evidence="11">
    <location>
        <begin position="113"/>
        <end position="223"/>
    </location>
</feature>